<dbReference type="SMART" id="SM00487">
    <property type="entry name" value="DEXDc"/>
    <property type="match status" value="1"/>
</dbReference>
<dbReference type="Pfam" id="PF16124">
    <property type="entry name" value="RecQ_Zn_bind"/>
    <property type="match status" value="1"/>
</dbReference>
<dbReference type="GO" id="GO:0006260">
    <property type="term" value="P:DNA replication"/>
    <property type="evidence" value="ECO:0007669"/>
    <property type="project" value="InterPro"/>
</dbReference>
<evidence type="ECO:0008006" key="8">
    <source>
        <dbReference type="Google" id="ProtNLM"/>
    </source>
</evidence>
<organism evidence="7">
    <name type="scientific">Faunusvirus sp</name>
    <dbReference type="NCBI Taxonomy" id="2487766"/>
    <lineage>
        <taxon>Viruses</taxon>
        <taxon>Varidnaviria</taxon>
        <taxon>Bamfordvirae</taxon>
        <taxon>Nucleocytoviricota</taxon>
        <taxon>Megaviricetes</taxon>
        <taxon>Imitervirales</taxon>
        <taxon>Mimiviridae</taxon>
    </lineage>
</organism>
<dbReference type="SUPFAM" id="SSF46785">
    <property type="entry name" value="Winged helix' DNA-binding domain"/>
    <property type="match status" value="1"/>
</dbReference>
<evidence type="ECO:0000259" key="6">
    <source>
        <dbReference type="PROSITE" id="PS51194"/>
    </source>
</evidence>
<dbReference type="SMART" id="SM00956">
    <property type="entry name" value="RQC"/>
    <property type="match status" value="1"/>
</dbReference>
<dbReference type="Gene3D" id="3.40.50.300">
    <property type="entry name" value="P-loop containing nucleotide triphosphate hydrolases"/>
    <property type="match status" value="2"/>
</dbReference>
<dbReference type="GO" id="GO:0009378">
    <property type="term" value="F:four-way junction helicase activity"/>
    <property type="evidence" value="ECO:0007669"/>
    <property type="project" value="TreeGrafter"/>
</dbReference>
<keyword evidence="1" id="KW-0547">Nucleotide-binding</keyword>
<evidence type="ECO:0000256" key="3">
    <source>
        <dbReference type="ARBA" id="ARBA00022806"/>
    </source>
</evidence>
<name>A0A3G4ZVQ8_9VIRU</name>
<dbReference type="InterPro" id="IPR004589">
    <property type="entry name" value="DNA_helicase_ATP-dep_RecQ"/>
</dbReference>
<keyword evidence="3" id="KW-0347">Helicase</keyword>
<evidence type="ECO:0000256" key="4">
    <source>
        <dbReference type="ARBA" id="ARBA00022840"/>
    </source>
</evidence>
<keyword evidence="4" id="KW-0067">ATP-binding</keyword>
<dbReference type="SMART" id="SM00490">
    <property type="entry name" value="HELICc"/>
    <property type="match status" value="1"/>
</dbReference>
<dbReference type="InterPro" id="IPR032284">
    <property type="entry name" value="RecQ_Zn-bd"/>
</dbReference>
<evidence type="ECO:0000256" key="1">
    <source>
        <dbReference type="ARBA" id="ARBA00022741"/>
    </source>
</evidence>
<dbReference type="PANTHER" id="PTHR13710:SF120">
    <property type="entry name" value="BIFUNCTIONAL 3'-5' EXONUCLEASE_ATP-DEPENDENT HELICASE WRN"/>
    <property type="match status" value="1"/>
</dbReference>
<dbReference type="EMBL" id="MK072132">
    <property type="protein sequence ID" value="AYV78982.1"/>
    <property type="molecule type" value="Genomic_DNA"/>
</dbReference>
<dbReference type="InterPro" id="IPR011545">
    <property type="entry name" value="DEAD/DEAH_box_helicase_dom"/>
</dbReference>
<dbReference type="InterPro" id="IPR014001">
    <property type="entry name" value="Helicase_ATP-bd"/>
</dbReference>
<gene>
    <name evidence="7" type="ORF">Faunusvirus1_2</name>
</gene>
<dbReference type="GO" id="GO:0000724">
    <property type="term" value="P:double-strand break repair via homologous recombination"/>
    <property type="evidence" value="ECO:0007669"/>
    <property type="project" value="TreeGrafter"/>
</dbReference>
<dbReference type="CDD" id="cd17920">
    <property type="entry name" value="DEXHc_RecQ"/>
    <property type="match status" value="1"/>
</dbReference>
<protein>
    <recommendedName>
        <fullName evidence="8">ATP-dependent DNA helicase</fullName>
    </recommendedName>
</protein>
<dbReference type="PANTHER" id="PTHR13710">
    <property type="entry name" value="DNA HELICASE RECQ FAMILY MEMBER"/>
    <property type="match status" value="1"/>
</dbReference>
<reference evidence="7" key="1">
    <citation type="submission" date="2018-10" db="EMBL/GenBank/DDBJ databases">
        <title>Hidden diversity of soil giant viruses.</title>
        <authorList>
            <person name="Schulz F."/>
            <person name="Alteio L."/>
            <person name="Goudeau D."/>
            <person name="Ryan E.M."/>
            <person name="Malmstrom R.R."/>
            <person name="Blanchard J."/>
            <person name="Woyke T."/>
        </authorList>
    </citation>
    <scope>NUCLEOTIDE SEQUENCE</scope>
    <source>
        <strain evidence="7">FNV1</strain>
    </source>
</reference>
<dbReference type="Pfam" id="PF09382">
    <property type="entry name" value="RQC"/>
    <property type="match status" value="1"/>
</dbReference>
<dbReference type="GO" id="GO:0005524">
    <property type="term" value="F:ATP binding"/>
    <property type="evidence" value="ECO:0007669"/>
    <property type="project" value="UniProtKB-KW"/>
</dbReference>
<dbReference type="InterPro" id="IPR036388">
    <property type="entry name" value="WH-like_DNA-bd_sf"/>
</dbReference>
<dbReference type="GO" id="GO:0016787">
    <property type="term" value="F:hydrolase activity"/>
    <property type="evidence" value="ECO:0007669"/>
    <property type="project" value="UniProtKB-KW"/>
</dbReference>
<dbReference type="PROSITE" id="PS51194">
    <property type="entry name" value="HELICASE_CTER"/>
    <property type="match status" value="1"/>
</dbReference>
<proteinExistence type="predicted"/>
<dbReference type="NCBIfam" id="TIGR00614">
    <property type="entry name" value="recQ_fam"/>
    <property type="match status" value="1"/>
</dbReference>
<evidence type="ECO:0000259" key="5">
    <source>
        <dbReference type="PROSITE" id="PS51192"/>
    </source>
</evidence>
<dbReference type="InterPro" id="IPR018982">
    <property type="entry name" value="RQC_domain"/>
</dbReference>
<dbReference type="InterPro" id="IPR027417">
    <property type="entry name" value="P-loop_NTPase"/>
</dbReference>
<dbReference type="Gene3D" id="1.10.10.10">
    <property type="entry name" value="Winged helix-like DNA-binding domain superfamily/Winged helix DNA-binding domain"/>
    <property type="match status" value="1"/>
</dbReference>
<dbReference type="InterPro" id="IPR001650">
    <property type="entry name" value="Helicase_C-like"/>
</dbReference>
<dbReference type="GO" id="GO:0043138">
    <property type="term" value="F:3'-5' DNA helicase activity"/>
    <property type="evidence" value="ECO:0007669"/>
    <property type="project" value="InterPro"/>
</dbReference>
<evidence type="ECO:0000256" key="2">
    <source>
        <dbReference type="ARBA" id="ARBA00022801"/>
    </source>
</evidence>
<dbReference type="GO" id="GO:0003676">
    <property type="term" value="F:nucleic acid binding"/>
    <property type="evidence" value="ECO:0007669"/>
    <property type="project" value="InterPro"/>
</dbReference>
<keyword evidence="2" id="KW-0378">Hydrolase</keyword>
<dbReference type="PROSITE" id="PS51192">
    <property type="entry name" value="HELICASE_ATP_BIND_1"/>
    <property type="match status" value="1"/>
</dbReference>
<evidence type="ECO:0000313" key="7">
    <source>
        <dbReference type="EMBL" id="AYV78982.1"/>
    </source>
</evidence>
<dbReference type="Pfam" id="PF00271">
    <property type="entry name" value="Helicase_C"/>
    <property type="match status" value="1"/>
</dbReference>
<feature type="domain" description="Helicase ATP-binding" evidence="5">
    <location>
        <begin position="30"/>
        <end position="201"/>
    </location>
</feature>
<dbReference type="SUPFAM" id="SSF52540">
    <property type="entry name" value="P-loop containing nucleoside triphosphate hydrolases"/>
    <property type="match status" value="1"/>
</dbReference>
<accession>A0A3G4ZVQ8</accession>
<sequence length="571" mass="64864">MYATKRQEYDALLKKHYGHDKLKDEQYDIINNVISGKDVCAILATGYGKSVTFQLPHLITKKTVIVVSPLIALMEDQKKGLEKQGISVCCLNSTNSDKNSDKRALLKGGEFSKIVYMSPEYLSTQEEFITELYNNNQICLFAIDEAHCVSLWSDKSFRQEYKQLSCLREWAPNIPILSVTATATQKVLDDIIKIMCLKSPVVIKSSFDRPNLYIEIKRKGVTIHGDIEPVLMPYKNDFSIVYTRTKDDTELIAGIISSLGIKSKAYHAGLDKKLRASIQTEFMNGDINCIVCTIAFGLGIDQKVHLVLHYGCSSDLESYYQEIGRAGRDGKPSKCVMFTANKDFNLSRYFNKDTDNATFKQYKETQIVKMEKFVYTTGCRRRFILEHFNEPNLDKLVCNNCDNCTRTKTHKVEKWNVTYPTLLLLDTINATKNKYGVAIVYNIIRGSKAKKITEKLRTCRSYNKGKDWSEKWWKEFGKLMITKGYLVQEWSDAGYGGSIVKITVMGITWLNKLKSVYGDNFDIVTVAPSDKQLLMDITDELKTLSTAANLLIMASGKSQIQATIDTIFNQI</sequence>
<dbReference type="InterPro" id="IPR036390">
    <property type="entry name" value="WH_DNA-bd_sf"/>
</dbReference>
<feature type="domain" description="Helicase C-terminal" evidence="6">
    <location>
        <begin position="226"/>
        <end position="371"/>
    </location>
</feature>
<dbReference type="Pfam" id="PF00270">
    <property type="entry name" value="DEAD"/>
    <property type="match status" value="1"/>
</dbReference>